<keyword evidence="3" id="KW-1185">Reference proteome</keyword>
<dbReference type="AlphaFoldDB" id="A0A4Y2KYZ9"/>
<dbReference type="EMBL" id="BGPR01005096">
    <property type="protein sequence ID" value="GBN06753.1"/>
    <property type="molecule type" value="Genomic_DNA"/>
</dbReference>
<gene>
    <name evidence="2" type="ORF">AVEN_14640_1</name>
</gene>
<reference evidence="2 3" key="1">
    <citation type="journal article" date="2019" name="Sci. Rep.">
        <title>Orb-weaving spider Araneus ventricosus genome elucidates the spidroin gene catalogue.</title>
        <authorList>
            <person name="Kono N."/>
            <person name="Nakamura H."/>
            <person name="Ohtoshi R."/>
            <person name="Moran D.A.P."/>
            <person name="Shinohara A."/>
            <person name="Yoshida Y."/>
            <person name="Fujiwara M."/>
            <person name="Mori M."/>
            <person name="Tomita M."/>
            <person name="Arakawa K."/>
        </authorList>
    </citation>
    <scope>NUCLEOTIDE SEQUENCE [LARGE SCALE GENOMIC DNA]</scope>
</reference>
<organism evidence="2 3">
    <name type="scientific">Araneus ventricosus</name>
    <name type="common">Orbweaver spider</name>
    <name type="synonym">Epeira ventricosa</name>
    <dbReference type="NCBI Taxonomy" id="182803"/>
    <lineage>
        <taxon>Eukaryota</taxon>
        <taxon>Metazoa</taxon>
        <taxon>Ecdysozoa</taxon>
        <taxon>Arthropoda</taxon>
        <taxon>Chelicerata</taxon>
        <taxon>Arachnida</taxon>
        <taxon>Araneae</taxon>
        <taxon>Araneomorphae</taxon>
        <taxon>Entelegynae</taxon>
        <taxon>Araneoidea</taxon>
        <taxon>Araneidae</taxon>
        <taxon>Araneus</taxon>
    </lineage>
</organism>
<dbReference type="Proteomes" id="UP000499080">
    <property type="component" value="Unassembled WGS sequence"/>
</dbReference>
<protein>
    <submittedName>
        <fullName evidence="2">Uncharacterized protein</fullName>
    </submittedName>
</protein>
<evidence type="ECO:0000313" key="3">
    <source>
        <dbReference type="Proteomes" id="UP000499080"/>
    </source>
</evidence>
<proteinExistence type="predicted"/>
<comment type="caution">
    <text evidence="2">The sequence shown here is derived from an EMBL/GenBank/DDBJ whole genome shotgun (WGS) entry which is preliminary data.</text>
</comment>
<evidence type="ECO:0000313" key="2">
    <source>
        <dbReference type="EMBL" id="GBN06753.1"/>
    </source>
</evidence>
<accession>A0A4Y2KYZ9</accession>
<name>A0A4Y2KYZ9_ARAVE</name>
<evidence type="ECO:0000256" key="1">
    <source>
        <dbReference type="SAM" id="MobiDB-lite"/>
    </source>
</evidence>
<sequence length="100" mass="10521">MTSIVGKNSIISGGNGSKGGISSSKIVGASPNEITVSTVESLIDGIQVEGGSKRELEGNGDSSRKEGKYGCDPVAEECWNKTEKFMLNVLYSDTGLKMFL</sequence>
<feature type="region of interest" description="Disordered" evidence="1">
    <location>
        <begin position="1"/>
        <end position="24"/>
    </location>
</feature>
<feature type="compositionally biased region" description="Low complexity" evidence="1">
    <location>
        <begin position="1"/>
        <end position="12"/>
    </location>
</feature>